<dbReference type="AlphaFoldDB" id="A0A239V7D8"/>
<keyword evidence="3" id="KW-1185">Reference proteome</keyword>
<proteinExistence type="predicted"/>
<sequence length="137" mass="15300">MPASTSGHLFLSPHDLAQRVPCRICAAEIGAPCTDDGALREDPHHSRWIMYQRSIRERPFTATIRSTGDGFTEDEVIIVVTSLEGGHLEVLSEPPAGVTRPSQIPARRVRFQAFVDDSRARTALRHAARRPRIRHTL</sequence>
<reference evidence="2 3" key="1">
    <citation type="submission" date="2017-06" db="EMBL/GenBank/DDBJ databases">
        <authorList>
            <consortium name="Pathogen Informatics"/>
        </authorList>
    </citation>
    <scope>NUCLEOTIDE SEQUENCE [LARGE SCALE GENOMIC DNA]</scope>
    <source>
        <strain evidence="2 3">NCTC13039</strain>
    </source>
</reference>
<evidence type="ECO:0000313" key="3">
    <source>
        <dbReference type="Proteomes" id="UP000242637"/>
    </source>
</evidence>
<name>A0A239V7D8_9MICO</name>
<protein>
    <recommendedName>
        <fullName evidence="1">DNA-binding phage zinc finger domain-containing protein</fullName>
    </recommendedName>
</protein>
<gene>
    <name evidence="2" type="ORF">SAMEA4475696_00197</name>
</gene>
<dbReference type="Pfam" id="PF24623">
    <property type="entry name" value="Phage_zn_bind_8"/>
    <property type="match status" value="1"/>
</dbReference>
<dbReference type="GeneID" id="63460542"/>
<organism evidence="2 3">
    <name type="scientific">Dermatophilus congolensis</name>
    <dbReference type="NCBI Taxonomy" id="1863"/>
    <lineage>
        <taxon>Bacteria</taxon>
        <taxon>Bacillati</taxon>
        <taxon>Actinomycetota</taxon>
        <taxon>Actinomycetes</taxon>
        <taxon>Micrococcales</taxon>
        <taxon>Dermatophilaceae</taxon>
        <taxon>Dermatophilus</taxon>
    </lineage>
</organism>
<evidence type="ECO:0000259" key="1">
    <source>
        <dbReference type="Pfam" id="PF24623"/>
    </source>
</evidence>
<feature type="domain" description="DNA-binding phage zinc finger" evidence="1">
    <location>
        <begin position="17"/>
        <end position="49"/>
    </location>
</feature>
<dbReference type="EMBL" id="LT906453">
    <property type="protein sequence ID" value="SNV17393.1"/>
    <property type="molecule type" value="Genomic_DNA"/>
</dbReference>
<dbReference type="RefSeq" id="WP_154657660.1">
    <property type="nucleotide sequence ID" value="NZ_JAAFNI010000001.1"/>
</dbReference>
<accession>A0A239V7D8</accession>
<evidence type="ECO:0000313" key="2">
    <source>
        <dbReference type="EMBL" id="SNV17393.1"/>
    </source>
</evidence>
<dbReference type="KEGG" id="dco:SAMEA4475696_0197"/>
<dbReference type="Proteomes" id="UP000242637">
    <property type="component" value="Chromosome 1"/>
</dbReference>
<dbReference type="OrthoDB" id="5146527at2"/>
<dbReference type="InterPro" id="IPR056911">
    <property type="entry name" value="Phage_Znf_bind_put"/>
</dbReference>